<dbReference type="GO" id="GO:0003755">
    <property type="term" value="F:peptidyl-prolyl cis-trans isomerase activity"/>
    <property type="evidence" value="ECO:0007669"/>
    <property type="project" value="UniProtKB-EC"/>
</dbReference>
<dbReference type="PANTHER" id="PTHR45625">
    <property type="entry name" value="PEPTIDYL-PROLYL CIS-TRANS ISOMERASE-RELATED"/>
    <property type="match status" value="1"/>
</dbReference>
<evidence type="ECO:0000256" key="4">
    <source>
        <dbReference type="ARBA" id="ARBA00023235"/>
    </source>
</evidence>
<name>A0ABU1AYR8_9BACT</name>
<keyword evidence="4 6" id="KW-0413">Isomerase</keyword>
<evidence type="ECO:0000256" key="1">
    <source>
        <dbReference type="ARBA" id="ARBA00007365"/>
    </source>
</evidence>
<sequence>MQRILLFLLLSLLVTVRLTAQIYADISLAEGGESLGSIRVQLHHQAAPRTVANFIGLATGERAWISPTTGAVQSGVPYYDGLSFHRLIHDFMIQGGDPLGTGASGPGYVFQDEFDPSLRHNGSYVVSMANSGVNSNGSQFFITLEDSSHLDDLHTVFGIVIDDASVPGSRAVIDAFKSSANFPTDSSDRPLTPISIESVSFSGPDLASFDIHDPALGLPTVHGIKSRLRHDAENSQFFLQWSRQDKWDYPLYYGNDLESWTRATNILSMGNDSAAEVELTNLFAGDRGFVTMAGVDYSHMPDIRPELFGAGDSLVLAIEGGTLTLTFDGAGAGTWSFEDTDAIVTAGAITQYYRPNTSTLYGIPTSGLFTSPNYYSYARSLAAREVVVFFDDPVGPYGITAIQAQLSFHSDSSGWYNGPVNADETLTSPFRGTFTWAPGP</sequence>
<dbReference type="EC" id="5.2.1.8" evidence="2"/>
<feature type="domain" description="PPIase cyclophilin-type" evidence="5">
    <location>
        <begin position="25"/>
        <end position="201"/>
    </location>
</feature>
<dbReference type="InterPro" id="IPR029000">
    <property type="entry name" value="Cyclophilin-like_dom_sf"/>
</dbReference>
<evidence type="ECO:0000313" key="7">
    <source>
        <dbReference type="Proteomes" id="UP001225316"/>
    </source>
</evidence>
<accession>A0ABU1AYR8</accession>
<dbReference type="PRINTS" id="PR00153">
    <property type="entry name" value="CSAPPISMRASE"/>
</dbReference>
<gene>
    <name evidence="6" type="ORF">QEH52_17420</name>
</gene>
<dbReference type="SUPFAM" id="SSF50891">
    <property type="entry name" value="Cyclophilin-like"/>
    <property type="match status" value="1"/>
</dbReference>
<dbReference type="CDD" id="cd00317">
    <property type="entry name" value="cyclophilin"/>
    <property type="match status" value="1"/>
</dbReference>
<evidence type="ECO:0000313" key="6">
    <source>
        <dbReference type="EMBL" id="MDQ8209311.1"/>
    </source>
</evidence>
<dbReference type="InterPro" id="IPR044666">
    <property type="entry name" value="Cyclophilin_A-like"/>
</dbReference>
<comment type="caution">
    <text evidence="6">The sequence shown here is derived from an EMBL/GenBank/DDBJ whole genome shotgun (WGS) entry which is preliminary data.</text>
</comment>
<dbReference type="PROSITE" id="PS00170">
    <property type="entry name" value="CSA_PPIASE_1"/>
    <property type="match status" value="1"/>
</dbReference>
<dbReference type="InterPro" id="IPR020892">
    <property type="entry name" value="Cyclophilin-type_PPIase_CS"/>
</dbReference>
<organism evidence="6 7">
    <name type="scientific">Thalassobacterium maritimum</name>
    <dbReference type="NCBI Taxonomy" id="3041265"/>
    <lineage>
        <taxon>Bacteria</taxon>
        <taxon>Pseudomonadati</taxon>
        <taxon>Verrucomicrobiota</taxon>
        <taxon>Opitutia</taxon>
        <taxon>Puniceicoccales</taxon>
        <taxon>Coraliomargaritaceae</taxon>
        <taxon>Thalassobacterium</taxon>
    </lineage>
</organism>
<dbReference type="Pfam" id="PF00160">
    <property type="entry name" value="Pro_isomerase"/>
    <property type="match status" value="1"/>
</dbReference>
<protein>
    <recommendedName>
        <fullName evidence="2">peptidylprolyl isomerase</fullName>
        <ecNumber evidence="2">5.2.1.8</ecNumber>
    </recommendedName>
</protein>
<evidence type="ECO:0000256" key="2">
    <source>
        <dbReference type="ARBA" id="ARBA00013194"/>
    </source>
</evidence>
<dbReference type="PROSITE" id="PS50072">
    <property type="entry name" value="CSA_PPIASE_2"/>
    <property type="match status" value="1"/>
</dbReference>
<keyword evidence="3" id="KW-0697">Rotamase</keyword>
<proteinExistence type="inferred from homology"/>
<evidence type="ECO:0000259" key="5">
    <source>
        <dbReference type="PROSITE" id="PS50072"/>
    </source>
</evidence>
<dbReference type="RefSeq" id="WP_308952208.1">
    <property type="nucleotide sequence ID" value="NZ_JARXHW010000061.1"/>
</dbReference>
<dbReference type="InterPro" id="IPR002130">
    <property type="entry name" value="Cyclophilin-type_PPIase_dom"/>
</dbReference>
<reference evidence="6 7" key="1">
    <citation type="submission" date="2023-04" db="EMBL/GenBank/DDBJ databases">
        <title>A novel bacteria isolated from coastal sediment.</title>
        <authorList>
            <person name="Liu X.-J."/>
            <person name="Du Z.-J."/>
        </authorList>
    </citation>
    <scope>NUCLEOTIDE SEQUENCE [LARGE SCALE GENOMIC DNA]</scope>
    <source>
        <strain evidence="6 7">SDUM461003</strain>
    </source>
</reference>
<evidence type="ECO:0000256" key="3">
    <source>
        <dbReference type="ARBA" id="ARBA00023110"/>
    </source>
</evidence>
<dbReference type="EMBL" id="JARXHW010000061">
    <property type="protein sequence ID" value="MDQ8209311.1"/>
    <property type="molecule type" value="Genomic_DNA"/>
</dbReference>
<dbReference type="Proteomes" id="UP001225316">
    <property type="component" value="Unassembled WGS sequence"/>
</dbReference>
<dbReference type="Gene3D" id="2.40.100.10">
    <property type="entry name" value="Cyclophilin-like"/>
    <property type="match status" value="1"/>
</dbReference>
<comment type="similarity">
    <text evidence="1">Belongs to the cyclophilin-type PPIase family.</text>
</comment>
<keyword evidence="7" id="KW-1185">Reference proteome</keyword>
<dbReference type="PANTHER" id="PTHR45625:SF4">
    <property type="entry name" value="PEPTIDYLPROLYL ISOMERASE DOMAIN AND WD REPEAT-CONTAINING PROTEIN 1"/>
    <property type="match status" value="1"/>
</dbReference>